<dbReference type="EMBL" id="CP011856">
    <property type="protein sequence ID" value="AKM53756.1"/>
    <property type="molecule type" value="Genomic_DNA"/>
</dbReference>
<evidence type="ECO:0000256" key="2">
    <source>
        <dbReference type="ARBA" id="ARBA00022485"/>
    </source>
</evidence>
<dbReference type="GO" id="GO:0043365">
    <property type="term" value="F:[formate-C-acetyltransferase]-activating enzyme activity"/>
    <property type="evidence" value="ECO:0007669"/>
    <property type="project" value="InterPro"/>
</dbReference>
<dbReference type="InterPro" id="IPR012837">
    <property type="entry name" value="NrdG"/>
</dbReference>
<evidence type="ECO:0000256" key="1">
    <source>
        <dbReference type="ARBA" id="ARBA00001966"/>
    </source>
</evidence>
<dbReference type="PANTHER" id="PTHR30352:SF2">
    <property type="entry name" value="ANAEROBIC RIBONUCLEOSIDE-TRIPHOSPHATE REDUCTASE-ACTIVATING PROTEIN"/>
    <property type="match status" value="1"/>
</dbReference>
<dbReference type="InterPro" id="IPR007197">
    <property type="entry name" value="rSAM"/>
</dbReference>
<proteinExistence type="inferred from homology"/>
<dbReference type="SFLD" id="SFLDG01066">
    <property type="entry name" value="organic_radical-activating_enz"/>
    <property type="match status" value="1"/>
</dbReference>
<comment type="similarity">
    <text evidence="7">Belongs to the organic radical-activating enzymes family.</text>
</comment>
<organism evidence="8 9">
    <name type="scientific">Spiroplasma eriocheiris</name>
    <dbReference type="NCBI Taxonomy" id="315358"/>
    <lineage>
        <taxon>Bacteria</taxon>
        <taxon>Bacillati</taxon>
        <taxon>Mycoplasmatota</taxon>
        <taxon>Mollicutes</taxon>
        <taxon>Entomoplasmatales</taxon>
        <taxon>Spiroplasmataceae</taxon>
        <taxon>Spiroplasma</taxon>
    </lineage>
</organism>
<keyword evidence="2" id="KW-0004">4Fe-4S</keyword>
<dbReference type="EC" id="1.97.1.-" evidence="7"/>
<comment type="cofactor">
    <cofactor evidence="1">
        <name>[4Fe-4S] cluster</name>
        <dbReference type="ChEBI" id="CHEBI:49883"/>
    </cofactor>
</comment>
<keyword evidence="3" id="KW-0949">S-adenosyl-L-methionine</keyword>
<keyword evidence="4" id="KW-0479">Metal-binding</keyword>
<reference evidence="8 9" key="1">
    <citation type="journal article" date="2015" name="Genome Biol. Evol.">
        <title>Found and Lost: The Fates of Horizontally Acquired Genes in Arthropod-Symbiotic Spiroplasma.</title>
        <authorList>
            <person name="Lo W.S."/>
            <person name="Gasparich G.E."/>
            <person name="Kuo C.H."/>
        </authorList>
    </citation>
    <scope>NUCLEOTIDE SEQUENCE [LARGE SCALE GENOMIC DNA]</scope>
    <source>
        <strain evidence="9">TDA-040725-5</strain>
    </source>
</reference>
<keyword evidence="7" id="KW-0560">Oxidoreductase</keyword>
<dbReference type="InterPro" id="IPR013785">
    <property type="entry name" value="Aldolase_TIM"/>
</dbReference>
<name>A0A0H3XJ05_9MOLU</name>
<evidence type="ECO:0000313" key="8">
    <source>
        <dbReference type="EMBL" id="AKM53756.1"/>
    </source>
</evidence>
<dbReference type="GO" id="GO:0004748">
    <property type="term" value="F:ribonucleoside-diphosphate reductase activity, thioredoxin disulfide as acceptor"/>
    <property type="evidence" value="ECO:0007669"/>
    <property type="project" value="TreeGrafter"/>
</dbReference>
<evidence type="ECO:0000256" key="3">
    <source>
        <dbReference type="ARBA" id="ARBA00022691"/>
    </source>
</evidence>
<dbReference type="PATRIC" id="fig|743698.3.peg.165"/>
<dbReference type="Gene3D" id="3.20.20.70">
    <property type="entry name" value="Aldolase class I"/>
    <property type="match status" value="1"/>
</dbReference>
<dbReference type="SFLD" id="SFLDF00299">
    <property type="entry name" value="anaerobic_ribonucleoside-triph"/>
    <property type="match status" value="1"/>
</dbReference>
<dbReference type="InterPro" id="IPR058240">
    <property type="entry name" value="rSAM_sf"/>
</dbReference>
<gene>
    <name evidence="8" type="primary">nrdG</name>
    <name evidence="8" type="ORF">SERIO_v1c01630</name>
</gene>
<dbReference type="Proteomes" id="UP000035661">
    <property type="component" value="Chromosome"/>
</dbReference>
<evidence type="ECO:0000313" key="9">
    <source>
        <dbReference type="Proteomes" id="UP000035661"/>
    </source>
</evidence>
<evidence type="ECO:0000256" key="6">
    <source>
        <dbReference type="ARBA" id="ARBA00023014"/>
    </source>
</evidence>
<dbReference type="Pfam" id="PF13353">
    <property type="entry name" value="Fer4_12"/>
    <property type="match status" value="1"/>
</dbReference>
<dbReference type="SFLD" id="SFLDG01063">
    <property type="entry name" value="activating_enzymes__group_1"/>
    <property type="match status" value="1"/>
</dbReference>
<dbReference type="KEGG" id="seri:SERIO_v1c01630"/>
<sequence>MELTKINNFNIKVLKIYPETTSDGLGLRYSIYLAGCRHACFGCHNVRSWNPNNGKLLDDKYLAEIIDQINANPLLDGVTLSGGDPFYDPLFLKQLLEYLKKYTNKNIWCYTGYTYEQIINKPELNACLKYIDVLIDGRFVLELRDVSLPFKGSSNQRTIYLKNGKLDFIDN</sequence>
<dbReference type="SFLD" id="SFLDS00029">
    <property type="entry name" value="Radical_SAM"/>
    <property type="match status" value="1"/>
</dbReference>
<dbReference type="InterPro" id="IPR034457">
    <property type="entry name" value="Organic_radical-activating"/>
</dbReference>
<reference evidence="9" key="2">
    <citation type="submission" date="2015-06" db="EMBL/GenBank/DDBJ databases">
        <title>Complete genome sequence of Spiroplasma eriocheiris TDA-040725-5 (DSM 21848).</title>
        <authorList>
            <person name="Lo W.-S."/>
            <person name="Kuo C.-H."/>
        </authorList>
    </citation>
    <scope>NUCLEOTIDE SEQUENCE [LARGE SCALE GENOMIC DNA]</scope>
    <source>
        <strain evidence="9">TDA-040725-5</strain>
    </source>
</reference>
<evidence type="ECO:0000256" key="7">
    <source>
        <dbReference type="PIRNR" id="PIRNR000368"/>
    </source>
</evidence>
<dbReference type="PIRSF" id="PIRSF000368">
    <property type="entry name" value="NrdG"/>
    <property type="match status" value="1"/>
</dbReference>
<dbReference type="GO" id="GO:0046872">
    <property type="term" value="F:metal ion binding"/>
    <property type="evidence" value="ECO:0007669"/>
    <property type="project" value="UniProtKB-KW"/>
</dbReference>
<dbReference type="PANTHER" id="PTHR30352">
    <property type="entry name" value="PYRUVATE FORMATE-LYASE-ACTIVATING ENZYME"/>
    <property type="match status" value="1"/>
</dbReference>
<dbReference type="SUPFAM" id="SSF102114">
    <property type="entry name" value="Radical SAM enzymes"/>
    <property type="match status" value="1"/>
</dbReference>
<dbReference type="AlphaFoldDB" id="A0A0H3XJ05"/>
<evidence type="ECO:0000256" key="5">
    <source>
        <dbReference type="ARBA" id="ARBA00023004"/>
    </source>
</evidence>
<accession>A0A0H3XJ05</accession>
<keyword evidence="9" id="KW-1185">Reference proteome</keyword>
<keyword evidence="5" id="KW-0408">Iron</keyword>
<dbReference type="GO" id="GO:0051539">
    <property type="term" value="F:4 iron, 4 sulfur cluster binding"/>
    <property type="evidence" value="ECO:0007669"/>
    <property type="project" value="UniProtKB-KW"/>
</dbReference>
<dbReference type="STRING" id="315358.SERIO_v1c01630"/>
<comment type="function">
    <text evidence="7">Activation of anaerobic ribonucleoside-triphosphate reductase under anaerobic conditions by generation of an organic free radical, using S-adenosylmethionine and reduced flavodoxin as cosubstrates to produce 5'-deoxy-adenosine.</text>
</comment>
<dbReference type="NCBIfam" id="TIGR02491">
    <property type="entry name" value="NrdG"/>
    <property type="match status" value="1"/>
</dbReference>
<evidence type="ECO:0000256" key="4">
    <source>
        <dbReference type="ARBA" id="ARBA00022723"/>
    </source>
</evidence>
<keyword evidence="6" id="KW-0411">Iron-sulfur</keyword>
<protein>
    <recommendedName>
        <fullName evidence="7">Anaerobic ribonucleoside-triphosphate reductase-activating protein</fullName>
        <ecNumber evidence="7">1.97.1.-</ecNumber>
    </recommendedName>
</protein>